<evidence type="ECO:0000313" key="3">
    <source>
        <dbReference type="Proteomes" id="UP000199076"/>
    </source>
</evidence>
<feature type="transmembrane region" description="Helical" evidence="1">
    <location>
        <begin position="72"/>
        <end position="95"/>
    </location>
</feature>
<dbReference type="AlphaFoldDB" id="A0A1G7K5Z7"/>
<name>A0A1G7K5Z7_9EURY</name>
<feature type="transmembrane region" description="Helical" evidence="1">
    <location>
        <begin position="33"/>
        <end position="52"/>
    </location>
</feature>
<organism evidence="2 3">
    <name type="scientific">Halorientalis regularis</name>
    <dbReference type="NCBI Taxonomy" id="660518"/>
    <lineage>
        <taxon>Archaea</taxon>
        <taxon>Methanobacteriati</taxon>
        <taxon>Methanobacteriota</taxon>
        <taxon>Stenosarchaea group</taxon>
        <taxon>Halobacteria</taxon>
        <taxon>Halobacteriales</taxon>
        <taxon>Haloarculaceae</taxon>
        <taxon>Halorientalis</taxon>
    </lineage>
</organism>
<evidence type="ECO:0000256" key="1">
    <source>
        <dbReference type="SAM" id="Phobius"/>
    </source>
</evidence>
<keyword evidence="3" id="KW-1185">Reference proteome</keyword>
<dbReference type="EMBL" id="FNBK01000005">
    <property type="protein sequence ID" value="SDF32520.1"/>
    <property type="molecule type" value="Genomic_DNA"/>
</dbReference>
<gene>
    <name evidence="2" type="ORF">SAMN05216218_105181</name>
</gene>
<dbReference type="Proteomes" id="UP000199076">
    <property type="component" value="Unassembled WGS sequence"/>
</dbReference>
<accession>A0A1G7K5Z7</accession>
<keyword evidence="1" id="KW-0472">Membrane</keyword>
<protein>
    <submittedName>
        <fullName evidence="2">Uncharacterized protein</fullName>
    </submittedName>
</protein>
<evidence type="ECO:0000313" key="2">
    <source>
        <dbReference type="EMBL" id="SDF32520.1"/>
    </source>
</evidence>
<proteinExistence type="predicted"/>
<keyword evidence="1" id="KW-0812">Transmembrane</keyword>
<sequence length="98" mass="9562">MGSYFSGEKRRAMSGRVGRTGSVVLERLSDNPLAVAGFVAALGAAVTVLATASDRSGAALTDPAQAATVLAAVPAVAVAQPAHVAAFLVGVAAAVSAR</sequence>
<reference evidence="3" key="1">
    <citation type="submission" date="2016-10" db="EMBL/GenBank/DDBJ databases">
        <authorList>
            <person name="Varghese N."/>
            <person name="Submissions S."/>
        </authorList>
    </citation>
    <scope>NUCLEOTIDE SEQUENCE [LARGE SCALE GENOMIC DNA]</scope>
    <source>
        <strain evidence="3">IBRC-M 10760</strain>
    </source>
</reference>
<keyword evidence="1" id="KW-1133">Transmembrane helix</keyword>